<dbReference type="SMART" id="SM00320">
    <property type="entry name" value="WD40"/>
    <property type="match status" value="4"/>
</dbReference>
<evidence type="ECO:0000256" key="3">
    <source>
        <dbReference type="SAM" id="Phobius"/>
    </source>
</evidence>
<dbReference type="InterPro" id="IPR032675">
    <property type="entry name" value="LRR_dom_sf"/>
</dbReference>
<dbReference type="Proteomes" id="UP000077755">
    <property type="component" value="Chromosome 1"/>
</dbReference>
<dbReference type="PANTHER" id="PTHR47201:SF1">
    <property type="entry name" value="PROTEIN DWD HYPERSENSITIVE TO UV-B 1"/>
    <property type="match status" value="1"/>
</dbReference>
<keyword evidence="3" id="KW-0472">Membrane</keyword>
<organism evidence="5 6">
    <name type="scientific">Daucus carota subsp. sativus</name>
    <name type="common">Carrot</name>
    <dbReference type="NCBI Taxonomy" id="79200"/>
    <lineage>
        <taxon>Eukaryota</taxon>
        <taxon>Viridiplantae</taxon>
        <taxon>Streptophyta</taxon>
        <taxon>Embryophyta</taxon>
        <taxon>Tracheophyta</taxon>
        <taxon>Spermatophyta</taxon>
        <taxon>Magnoliopsida</taxon>
        <taxon>eudicotyledons</taxon>
        <taxon>Gunneridae</taxon>
        <taxon>Pentapetalae</taxon>
        <taxon>asterids</taxon>
        <taxon>campanulids</taxon>
        <taxon>Apiales</taxon>
        <taxon>Apiaceae</taxon>
        <taxon>Apioideae</taxon>
        <taxon>Scandiceae</taxon>
        <taxon>Daucinae</taxon>
        <taxon>Daucus</taxon>
        <taxon>Daucus sect. Daucus</taxon>
    </lineage>
</organism>
<dbReference type="SMART" id="SM00446">
    <property type="entry name" value="LRRcap"/>
    <property type="match status" value="1"/>
</dbReference>
<accession>A0AAF0W692</accession>
<dbReference type="AlphaFoldDB" id="A0AAF0W692"/>
<evidence type="ECO:0000256" key="1">
    <source>
        <dbReference type="ARBA" id="ARBA00022737"/>
    </source>
</evidence>
<name>A0AAF0W692_DAUCS</name>
<evidence type="ECO:0000256" key="2">
    <source>
        <dbReference type="PROSITE-ProRule" id="PRU00221"/>
    </source>
</evidence>
<dbReference type="InterPro" id="IPR001680">
    <property type="entry name" value="WD40_rpt"/>
</dbReference>
<dbReference type="InterPro" id="IPR046377">
    <property type="entry name" value="DHU1"/>
</dbReference>
<dbReference type="PANTHER" id="PTHR47201">
    <property type="entry name" value="BNAC09G30780D PROTEIN"/>
    <property type="match status" value="1"/>
</dbReference>
<gene>
    <name evidence="5" type="ORF">DCAR_0101622</name>
</gene>
<dbReference type="InterPro" id="IPR048514">
    <property type="entry name" value="DHU1_N"/>
</dbReference>
<protein>
    <recommendedName>
        <fullName evidence="4">U2A'/phosphoprotein 32 family A C-terminal domain-containing protein</fullName>
    </recommendedName>
</protein>
<dbReference type="PROSITE" id="PS50082">
    <property type="entry name" value="WD_REPEATS_2"/>
    <property type="match status" value="1"/>
</dbReference>
<keyword evidence="1" id="KW-0677">Repeat</keyword>
<reference evidence="5" key="2">
    <citation type="submission" date="2022-03" db="EMBL/GenBank/DDBJ databases">
        <title>Draft title - Genomic analysis of global carrot germplasm unveils the trajectory of domestication and the origin of high carotenoid orange carrot.</title>
        <authorList>
            <person name="Iorizzo M."/>
            <person name="Ellison S."/>
            <person name="Senalik D."/>
            <person name="Macko-Podgorni A."/>
            <person name="Grzebelus D."/>
            <person name="Bostan H."/>
            <person name="Rolling W."/>
            <person name="Curaba J."/>
            <person name="Simon P."/>
        </authorList>
    </citation>
    <scope>NUCLEOTIDE SEQUENCE</scope>
    <source>
        <tissue evidence="5">Leaf</tissue>
    </source>
</reference>
<dbReference type="Pfam" id="PF20919">
    <property type="entry name" value="DHU1_N"/>
    <property type="match status" value="1"/>
</dbReference>
<dbReference type="SUPFAM" id="SSF52058">
    <property type="entry name" value="L domain-like"/>
    <property type="match status" value="1"/>
</dbReference>
<feature type="domain" description="U2A'/phosphoprotein 32 family A C-terminal" evidence="4">
    <location>
        <begin position="360"/>
        <end position="378"/>
    </location>
</feature>
<sequence length="844" mass="95227">MKLYFKKTLKNVYIVSCHQQGIPPNKSILLALFKAKVKKSHHEVCNLVICMDDVKDVDFNPLVRLLMEIDESEINGVDIIQRSSCFMSAENVLFLLHIIRKKLRVVDLLDMSFGKKFLLDISQRGLTCQVLNLRSSHFRKLNMIGNFMQMHTLNLDFSTSLSSFQESCFTCMPKLRCLSLCETRVSNLWTTSAALNKLTSLIELRFQNSLCVDDIAGSCQGSSGGDVEYSVVSGHLENVLPAHDGESYDHYFSADGDMDLFPVDLSDFQRELHSTPENLSDESEGEFSGWDEHFSLSDLFTDPLPVWNEMIDSESQSTSFGPYEMQIEEDASAVSSSSRNISYTPPTKYISSHPSPICFEKHYREYMIAALPNLKVLDNLPIRKIDRDTANIIFSENFEYLPYKRKNEESLVSILQNREMAASSSFSHRCKRRPFYASGNSQYMYSRSLCAAKLGSSAWPFLRPLSISGKVSADDRTFRPRQFEYHPSNSSLMVFGTLDGEVVAVNHESEKIVSYIPSLGAMNSVLGLSWLKKYPSKLIAGSDNGSLKLYDIRHTPSTTTGIYHNVSSVSYVEFDQLTSVHVNSTDELFLASGYSKDVALYDISSGKRIQVFSDMHRQHINVVKFANHSPSLFATSSFDQDIKMWDLRQKPVQPCYTTSSCRGNVMVCFSPDDHYLLASAIDNEVKQFLAVDGRLHLDFGIASTGSTQNYTRSYYMNGRDYVISGSCDENVVRICCAQTGRRLRDITFNGKGSRTSMFVQSLRSDPYRDFNMSILAAYSRPGSNSEILKVLILSVTFIHASAVVYIFNISIYLILLQVNLLASSDYDKEYLCKEKRVQSCSMGG</sequence>
<dbReference type="Pfam" id="PF00400">
    <property type="entry name" value="WD40"/>
    <property type="match status" value="1"/>
</dbReference>
<proteinExistence type="predicted"/>
<dbReference type="Gene3D" id="2.130.10.10">
    <property type="entry name" value="YVTN repeat-like/Quinoprotein amine dehydrogenase"/>
    <property type="match status" value="1"/>
</dbReference>
<dbReference type="GO" id="GO:0080008">
    <property type="term" value="C:Cul4-RING E3 ubiquitin ligase complex"/>
    <property type="evidence" value="ECO:0007669"/>
    <property type="project" value="InterPro"/>
</dbReference>
<evidence type="ECO:0000259" key="4">
    <source>
        <dbReference type="SMART" id="SM00446"/>
    </source>
</evidence>
<dbReference type="InterPro" id="IPR015943">
    <property type="entry name" value="WD40/YVTN_repeat-like_dom_sf"/>
</dbReference>
<keyword evidence="3" id="KW-1133">Transmembrane helix</keyword>
<feature type="repeat" description="WD" evidence="2">
    <location>
        <begin position="613"/>
        <end position="648"/>
    </location>
</feature>
<dbReference type="SUPFAM" id="SSF50978">
    <property type="entry name" value="WD40 repeat-like"/>
    <property type="match status" value="1"/>
</dbReference>
<feature type="transmembrane region" description="Helical" evidence="3">
    <location>
        <begin position="790"/>
        <end position="815"/>
    </location>
</feature>
<keyword evidence="3" id="KW-0812">Transmembrane</keyword>
<dbReference type="InterPro" id="IPR036322">
    <property type="entry name" value="WD40_repeat_dom_sf"/>
</dbReference>
<evidence type="ECO:0000313" key="5">
    <source>
        <dbReference type="EMBL" id="WOG82458.1"/>
    </source>
</evidence>
<keyword evidence="6" id="KW-1185">Reference proteome</keyword>
<reference evidence="5" key="1">
    <citation type="journal article" date="2016" name="Nat. Genet.">
        <title>A high-quality carrot genome assembly provides new insights into carotenoid accumulation and asterid genome evolution.</title>
        <authorList>
            <person name="Iorizzo M."/>
            <person name="Ellison S."/>
            <person name="Senalik D."/>
            <person name="Zeng P."/>
            <person name="Satapoomin P."/>
            <person name="Huang J."/>
            <person name="Bowman M."/>
            <person name="Iovene M."/>
            <person name="Sanseverino W."/>
            <person name="Cavagnaro P."/>
            <person name="Yildiz M."/>
            <person name="Macko-Podgorni A."/>
            <person name="Moranska E."/>
            <person name="Grzebelus E."/>
            <person name="Grzebelus D."/>
            <person name="Ashrafi H."/>
            <person name="Zheng Z."/>
            <person name="Cheng S."/>
            <person name="Spooner D."/>
            <person name="Van Deynze A."/>
            <person name="Simon P."/>
        </authorList>
    </citation>
    <scope>NUCLEOTIDE SEQUENCE</scope>
    <source>
        <tissue evidence="5">Leaf</tissue>
    </source>
</reference>
<dbReference type="GO" id="GO:0071493">
    <property type="term" value="P:cellular response to UV-B"/>
    <property type="evidence" value="ECO:0007669"/>
    <property type="project" value="InterPro"/>
</dbReference>
<dbReference type="InterPro" id="IPR003603">
    <property type="entry name" value="U2A'_phosphoprotein32A_C"/>
</dbReference>
<dbReference type="EMBL" id="CP093343">
    <property type="protein sequence ID" value="WOG82458.1"/>
    <property type="molecule type" value="Genomic_DNA"/>
</dbReference>
<keyword evidence="2" id="KW-0853">WD repeat</keyword>
<evidence type="ECO:0000313" key="6">
    <source>
        <dbReference type="Proteomes" id="UP000077755"/>
    </source>
</evidence>
<dbReference type="Gene3D" id="3.80.10.10">
    <property type="entry name" value="Ribonuclease Inhibitor"/>
    <property type="match status" value="2"/>
</dbReference>